<comment type="caution">
    <text evidence="1">The sequence shown here is derived from an EMBL/GenBank/DDBJ whole genome shotgun (WGS) entry which is preliminary data.</text>
</comment>
<dbReference type="PANTHER" id="PTHR47412">
    <property type="entry name" value="FI01434P-RELATED"/>
    <property type="match status" value="1"/>
</dbReference>
<protein>
    <recommendedName>
        <fullName evidence="3">Beta-1,4-glucuronyltransferase 1</fullName>
    </recommendedName>
</protein>
<keyword evidence="2" id="KW-1185">Reference proteome</keyword>
<organism evidence="1 2">
    <name type="scientific">Eumeta variegata</name>
    <name type="common">Bagworm moth</name>
    <name type="synonym">Eumeta japonica</name>
    <dbReference type="NCBI Taxonomy" id="151549"/>
    <lineage>
        <taxon>Eukaryota</taxon>
        <taxon>Metazoa</taxon>
        <taxon>Ecdysozoa</taxon>
        <taxon>Arthropoda</taxon>
        <taxon>Hexapoda</taxon>
        <taxon>Insecta</taxon>
        <taxon>Pterygota</taxon>
        <taxon>Neoptera</taxon>
        <taxon>Endopterygota</taxon>
        <taxon>Lepidoptera</taxon>
        <taxon>Glossata</taxon>
        <taxon>Ditrysia</taxon>
        <taxon>Tineoidea</taxon>
        <taxon>Psychidae</taxon>
        <taxon>Oiketicinae</taxon>
        <taxon>Eumeta</taxon>
    </lineage>
</organism>
<dbReference type="OrthoDB" id="9974378at2759"/>
<proteinExistence type="predicted"/>
<accession>A0A4C1YU35</accession>
<sequence length="109" mass="12922">MDVFHVGKRQGKYVHWEPIFIGTHRDPYYDERLSWEGKKDKMTQGYILCVKNYDFMILNNAFLIHKPGIKHYRKNAKRDTIAGRQNKFIQQVIVPELKKLYGVKHGCAL</sequence>
<evidence type="ECO:0000313" key="2">
    <source>
        <dbReference type="Proteomes" id="UP000299102"/>
    </source>
</evidence>
<dbReference type="STRING" id="151549.A0A4C1YU35"/>
<name>A0A4C1YU35_EUMVA</name>
<dbReference type="PANTHER" id="PTHR47412:SF1">
    <property type="entry name" value="FI01434P-RELATED"/>
    <property type="match status" value="1"/>
</dbReference>
<dbReference type="Pfam" id="PF13896">
    <property type="entry name" value="Glyco_transf_49"/>
    <property type="match status" value="1"/>
</dbReference>
<dbReference type="AlphaFoldDB" id="A0A4C1YU35"/>
<dbReference type="Proteomes" id="UP000299102">
    <property type="component" value="Unassembled WGS sequence"/>
</dbReference>
<reference evidence="1 2" key="1">
    <citation type="journal article" date="2019" name="Commun. Biol.">
        <title>The bagworm genome reveals a unique fibroin gene that provides high tensile strength.</title>
        <authorList>
            <person name="Kono N."/>
            <person name="Nakamura H."/>
            <person name="Ohtoshi R."/>
            <person name="Tomita M."/>
            <person name="Numata K."/>
            <person name="Arakawa K."/>
        </authorList>
    </citation>
    <scope>NUCLEOTIDE SEQUENCE [LARGE SCALE GENOMIC DNA]</scope>
</reference>
<evidence type="ECO:0000313" key="1">
    <source>
        <dbReference type="EMBL" id="GBP77927.1"/>
    </source>
</evidence>
<evidence type="ECO:0008006" key="3">
    <source>
        <dbReference type="Google" id="ProtNLM"/>
    </source>
</evidence>
<gene>
    <name evidence="1" type="ORF">EVAR_26537_1</name>
</gene>
<dbReference type="EMBL" id="BGZK01001354">
    <property type="protein sequence ID" value="GBP77927.1"/>
    <property type="molecule type" value="Genomic_DNA"/>
</dbReference>